<name>A0A662Z9I5_9GAMM</name>
<feature type="transmembrane region" description="Helical" evidence="1">
    <location>
        <begin position="12"/>
        <end position="31"/>
    </location>
</feature>
<evidence type="ECO:0000313" key="2">
    <source>
        <dbReference type="EMBL" id="SFJ99934.1"/>
    </source>
</evidence>
<evidence type="ECO:0000313" key="3">
    <source>
        <dbReference type="Proteomes" id="UP000243374"/>
    </source>
</evidence>
<dbReference type="Proteomes" id="UP000243374">
    <property type="component" value="Unassembled WGS sequence"/>
</dbReference>
<dbReference type="EMBL" id="FOSF01000013">
    <property type="protein sequence ID" value="SFJ99934.1"/>
    <property type="molecule type" value="Genomic_DNA"/>
</dbReference>
<dbReference type="AlphaFoldDB" id="A0A662Z9I5"/>
<keyword evidence="1" id="KW-0472">Membrane</keyword>
<feature type="transmembrane region" description="Helical" evidence="1">
    <location>
        <begin position="43"/>
        <end position="61"/>
    </location>
</feature>
<accession>A0A662Z9I5</accession>
<evidence type="ECO:0000256" key="1">
    <source>
        <dbReference type="SAM" id="Phobius"/>
    </source>
</evidence>
<reference evidence="2 3" key="1">
    <citation type="submission" date="2016-10" db="EMBL/GenBank/DDBJ databases">
        <authorList>
            <person name="Varghese N."/>
            <person name="Submissions S."/>
        </authorList>
    </citation>
    <scope>NUCLEOTIDE SEQUENCE [LARGE SCALE GENOMIC DNA]</scope>
    <source>
        <strain evidence="2 3">22B</strain>
    </source>
</reference>
<protein>
    <submittedName>
        <fullName evidence="2">Uncharacterized protein</fullName>
    </submittedName>
</protein>
<sequence length="64" mass="7369">MRKIQNYIDLTKSFLVIDVTAILSIFGYAIVNHKRIYEYELTTGTASVITLTSLFVEFIFFELG</sequence>
<gene>
    <name evidence="2" type="ORF">SAMN04487865_101317</name>
</gene>
<organism evidence="2 3">
    <name type="scientific">Succinivibrio dextrinosolvens</name>
    <dbReference type="NCBI Taxonomy" id="83771"/>
    <lineage>
        <taxon>Bacteria</taxon>
        <taxon>Pseudomonadati</taxon>
        <taxon>Pseudomonadota</taxon>
        <taxon>Gammaproteobacteria</taxon>
        <taxon>Aeromonadales</taxon>
        <taxon>Succinivibrionaceae</taxon>
        <taxon>Succinivibrio</taxon>
    </lineage>
</organism>
<keyword evidence="3" id="KW-1185">Reference proteome</keyword>
<proteinExistence type="predicted"/>
<keyword evidence="1" id="KW-0812">Transmembrane</keyword>
<keyword evidence="1" id="KW-1133">Transmembrane helix</keyword>